<feature type="domain" description="FAD-binding PCMH-type" evidence="6">
    <location>
        <begin position="41"/>
        <end position="218"/>
    </location>
</feature>
<gene>
    <name evidence="7" type="ORF">B0H63DRAFT_534691</name>
</gene>
<dbReference type="InterPro" id="IPR050416">
    <property type="entry name" value="FAD-linked_Oxidoreductase"/>
</dbReference>
<dbReference type="InterPro" id="IPR016166">
    <property type="entry name" value="FAD-bd_PCMH"/>
</dbReference>
<name>A0AAE0K2M1_9PEZI</name>
<dbReference type="Gene3D" id="3.30.465.10">
    <property type="match status" value="1"/>
</dbReference>
<keyword evidence="8" id="KW-1185">Reference proteome</keyword>
<reference evidence="7" key="2">
    <citation type="submission" date="2023-06" db="EMBL/GenBank/DDBJ databases">
        <authorList>
            <consortium name="Lawrence Berkeley National Laboratory"/>
            <person name="Haridas S."/>
            <person name="Hensen N."/>
            <person name="Bonometti L."/>
            <person name="Westerberg I."/>
            <person name="Brannstrom I.O."/>
            <person name="Guillou S."/>
            <person name="Cros-Aarteil S."/>
            <person name="Calhoun S."/>
            <person name="Kuo A."/>
            <person name="Mondo S."/>
            <person name="Pangilinan J."/>
            <person name="Riley R."/>
            <person name="LaButti K."/>
            <person name="Andreopoulos B."/>
            <person name="Lipzen A."/>
            <person name="Chen C."/>
            <person name="Yanf M."/>
            <person name="Daum C."/>
            <person name="Ng V."/>
            <person name="Clum A."/>
            <person name="Steindorff A."/>
            <person name="Ohm R."/>
            <person name="Martin F."/>
            <person name="Silar P."/>
            <person name="Natvig D."/>
            <person name="Lalanne C."/>
            <person name="Gautier V."/>
            <person name="Ament-velasquez S.L."/>
            <person name="Kruys A."/>
            <person name="Hutchinson M.I."/>
            <person name="Powell A.J."/>
            <person name="Barry K."/>
            <person name="Miller A.N."/>
            <person name="Grigoriev I.V."/>
            <person name="Debuchy R."/>
            <person name="Gladieux P."/>
            <person name="Thoren M.H."/>
            <person name="Johannesson H."/>
        </authorList>
    </citation>
    <scope>NUCLEOTIDE SEQUENCE</scope>
    <source>
        <strain evidence="7">CBS 232.78</strain>
    </source>
</reference>
<proteinExistence type="inferred from homology"/>
<evidence type="ECO:0000256" key="5">
    <source>
        <dbReference type="ARBA" id="ARBA00023002"/>
    </source>
</evidence>
<evidence type="ECO:0000313" key="7">
    <source>
        <dbReference type="EMBL" id="KAK3368455.1"/>
    </source>
</evidence>
<dbReference type="InterPro" id="IPR012951">
    <property type="entry name" value="BBE"/>
</dbReference>
<evidence type="ECO:0000256" key="4">
    <source>
        <dbReference type="ARBA" id="ARBA00022827"/>
    </source>
</evidence>
<reference evidence="7" key="1">
    <citation type="journal article" date="2023" name="Mol. Phylogenet. Evol.">
        <title>Genome-scale phylogeny and comparative genomics of the fungal order Sordariales.</title>
        <authorList>
            <person name="Hensen N."/>
            <person name="Bonometti L."/>
            <person name="Westerberg I."/>
            <person name="Brannstrom I.O."/>
            <person name="Guillou S."/>
            <person name="Cros-Aarteil S."/>
            <person name="Calhoun S."/>
            <person name="Haridas S."/>
            <person name="Kuo A."/>
            <person name="Mondo S."/>
            <person name="Pangilinan J."/>
            <person name="Riley R."/>
            <person name="LaButti K."/>
            <person name="Andreopoulos B."/>
            <person name="Lipzen A."/>
            <person name="Chen C."/>
            <person name="Yan M."/>
            <person name="Daum C."/>
            <person name="Ng V."/>
            <person name="Clum A."/>
            <person name="Steindorff A."/>
            <person name="Ohm R.A."/>
            <person name="Martin F."/>
            <person name="Silar P."/>
            <person name="Natvig D.O."/>
            <person name="Lalanne C."/>
            <person name="Gautier V."/>
            <person name="Ament-Velasquez S.L."/>
            <person name="Kruys A."/>
            <person name="Hutchinson M.I."/>
            <person name="Powell A.J."/>
            <person name="Barry K."/>
            <person name="Miller A.N."/>
            <person name="Grigoriev I.V."/>
            <person name="Debuchy R."/>
            <person name="Gladieux P."/>
            <person name="Hiltunen Thoren M."/>
            <person name="Johannesson H."/>
        </authorList>
    </citation>
    <scope>NUCLEOTIDE SEQUENCE</scope>
    <source>
        <strain evidence="7">CBS 232.78</strain>
    </source>
</reference>
<evidence type="ECO:0000256" key="3">
    <source>
        <dbReference type="ARBA" id="ARBA00022630"/>
    </source>
</evidence>
<dbReference type="GO" id="GO:0071949">
    <property type="term" value="F:FAD binding"/>
    <property type="evidence" value="ECO:0007669"/>
    <property type="project" value="InterPro"/>
</dbReference>
<dbReference type="PROSITE" id="PS51387">
    <property type="entry name" value="FAD_PCMH"/>
    <property type="match status" value="1"/>
</dbReference>
<dbReference type="AlphaFoldDB" id="A0AAE0K2M1"/>
<keyword evidence="5" id="KW-0560">Oxidoreductase</keyword>
<dbReference type="InterPro" id="IPR016169">
    <property type="entry name" value="FAD-bd_PCMH_sub2"/>
</dbReference>
<dbReference type="InterPro" id="IPR036318">
    <property type="entry name" value="FAD-bd_PCMH-like_sf"/>
</dbReference>
<dbReference type="InterPro" id="IPR006094">
    <property type="entry name" value="Oxid_FAD_bind_N"/>
</dbReference>
<comment type="cofactor">
    <cofactor evidence="1">
        <name>FAD</name>
        <dbReference type="ChEBI" id="CHEBI:57692"/>
    </cofactor>
</comment>
<evidence type="ECO:0000313" key="8">
    <source>
        <dbReference type="Proteomes" id="UP001285441"/>
    </source>
</evidence>
<protein>
    <recommendedName>
        <fullName evidence="6">FAD-binding PCMH-type domain-containing protein</fullName>
    </recommendedName>
</protein>
<keyword evidence="4" id="KW-0274">FAD</keyword>
<comment type="caution">
    <text evidence="7">The sequence shown here is derived from an EMBL/GenBank/DDBJ whole genome shotgun (WGS) entry which is preliminary data.</text>
</comment>
<dbReference type="EMBL" id="JAULSW010000010">
    <property type="protein sequence ID" value="KAK3368455.1"/>
    <property type="molecule type" value="Genomic_DNA"/>
</dbReference>
<evidence type="ECO:0000256" key="2">
    <source>
        <dbReference type="ARBA" id="ARBA00005466"/>
    </source>
</evidence>
<dbReference type="Pfam" id="PF08031">
    <property type="entry name" value="BBE"/>
    <property type="match status" value="1"/>
</dbReference>
<sequence length="523" mass="58298">MPDVSTTAFKALDDQLPDGEVFVRGMAEYEAAVSTGNLLYRMISPQAIVLVRSVDEVQKTVRFAAAQKLHLTIKNGGHSYAAYCLNQGGIVLDLSYMRKVIIDSEEKTVTIQGGAIWKDVYSRLAELNHKKLVIGGQCPTVGVSGFTLGGGLSPFSRSYGLGVDSLLRMTLVTADGNVVTVGPNEPDQDKRDLFWAIRGGGGGNFGVTVEMTSKLHELKDPQGLVVCGNLSWKLSRREEEFKRMMKVFNEKRWQPELSVDALWHSDNGKDLVGDMTILFNGPMSRCLEEIAPLLAFAPDVNIREMKWMDWVNQEMQGGFGTTSKIYHHHVSFVFGHGAITPKLVCDVLGLLDEAKKLLSDKSAFPVLADEDGCSKASVHFLWDHIGESTAAVAATDTAFFWREGEYVANIKLSWSHPSQSSRMLEFEDKCKDVLKPYTIRKGAAYVNYIDDTEADWKKAYYGDNYQRLEAVKNRWDPNNFWWFPQSIGGTLHDIFGPPPAFPEALALSVLKANLATRENHWWA</sequence>
<accession>A0AAE0K2M1</accession>
<dbReference type="Proteomes" id="UP001285441">
    <property type="component" value="Unassembled WGS sequence"/>
</dbReference>
<evidence type="ECO:0000256" key="1">
    <source>
        <dbReference type="ARBA" id="ARBA00001974"/>
    </source>
</evidence>
<dbReference type="Pfam" id="PF01565">
    <property type="entry name" value="FAD_binding_4"/>
    <property type="match status" value="1"/>
</dbReference>
<evidence type="ECO:0000259" key="6">
    <source>
        <dbReference type="PROSITE" id="PS51387"/>
    </source>
</evidence>
<comment type="similarity">
    <text evidence="2">Belongs to the oxygen-dependent FAD-linked oxidoreductase family.</text>
</comment>
<dbReference type="GO" id="GO:0016491">
    <property type="term" value="F:oxidoreductase activity"/>
    <property type="evidence" value="ECO:0007669"/>
    <property type="project" value="UniProtKB-KW"/>
</dbReference>
<organism evidence="7 8">
    <name type="scientific">Podospora didyma</name>
    <dbReference type="NCBI Taxonomy" id="330526"/>
    <lineage>
        <taxon>Eukaryota</taxon>
        <taxon>Fungi</taxon>
        <taxon>Dikarya</taxon>
        <taxon>Ascomycota</taxon>
        <taxon>Pezizomycotina</taxon>
        <taxon>Sordariomycetes</taxon>
        <taxon>Sordariomycetidae</taxon>
        <taxon>Sordariales</taxon>
        <taxon>Podosporaceae</taxon>
        <taxon>Podospora</taxon>
    </lineage>
</organism>
<dbReference type="Gene3D" id="3.40.462.20">
    <property type="match status" value="1"/>
</dbReference>
<keyword evidence="3" id="KW-0285">Flavoprotein</keyword>
<dbReference type="PANTHER" id="PTHR42973">
    <property type="entry name" value="BINDING OXIDOREDUCTASE, PUTATIVE (AFU_ORTHOLOGUE AFUA_1G17690)-RELATED"/>
    <property type="match status" value="1"/>
</dbReference>
<dbReference type="PANTHER" id="PTHR42973:SF39">
    <property type="entry name" value="FAD-BINDING PCMH-TYPE DOMAIN-CONTAINING PROTEIN"/>
    <property type="match status" value="1"/>
</dbReference>
<dbReference type="SUPFAM" id="SSF56176">
    <property type="entry name" value="FAD-binding/transporter-associated domain-like"/>
    <property type="match status" value="1"/>
</dbReference>